<dbReference type="eggNOG" id="COG5371">
    <property type="taxonomic scope" value="Bacteria"/>
</dbReference>
<dbReference type="Gene3D" id="3.30.420.150">
    <property type="entry name" value="Exopolyphosphatase. Domain 2"/>
    <property type="match status" value="1"/>
</dbReference>
<feature type="signal peptide" evidence="2">
    <location>
        <begin position="1"/>
        <end position="21"/>
    </location>
</feature>
<keyword evidence="1" id="KW-0378">Hydrolase</keyword>
<dbReference type="EMBL" id="CCSB01000004">
    <property type="protein sequence ID" value="CDZ78938.1"/>
    <property type="molecule type" value="Genomic_DNA"/>
</dbReference>
<keyword evidence="2" id="KW-0732">Signal</keyword>
<proteinExistence type="predicted"/>
<keyword evidence="4" id="KW-1185">Reference proteome</keyword>
<organism evidence="3 4">
    <name type="scientific">Legionella massiliensis</name>
    <dbReference type="NCBI Taxonomy" id="1034943"/>
    <lineage>
        <taxon>Bacteria</taxon>
        <taxon>Pseudomonadati</taxon>
        <taxon>Pseudomonadota</taxon>
        <taxon>Gammaproteobacteria</taxon>
        <taxon>Legionellales</taxon>
        <taxon>Legionellaceae</taxon>
        <taxon>Legionella</taxon>
    </lineage>
</organism>
<dbReference type="InterPro" id="IPR000407">
    <property type="entry name" value="GDA1_CD39_NTPase"/>
</dbReference>
<feature type="chain" id="PRO_5009744222" evidence="2">
    <location>
        <begin position="22"/>
        <end position="383"/>
    </location>
</feature>
<reference evidence="3 4" key="1">
    <citation type="submission" date="2014-06" db="EMBL/GenBank/DDBJ databases">
        <authorList>
            <person name="Urmite Genomes Urmite Genomes"/>
        </authorList>
    </citation>
    <scope>NUCLEOTIDE SEQUENCE [LARGE SCALE GENOMIC DNA]</scope>
</reference>
<sequence length="383" mass="42638">MNSAAYLFALCAIFFGFEANATSADCQQHRCIAVVDGGSTGSRLHIYAYDLDQTQTPINLRELWSKKVRPGLSTIVNNQATVNTYLGSLFSDAPADNLPVYFYATAGMRLLSQPQQKQVYNLVQNWFAGQPQWHLKNAKTITGTEEGMFGWLAVNYQLGTLNSPNKSAVGVMDMGGASVQIIFPVDRAEGLNESDLMQVDLYGRHTKLFVHSFLGLGQTEVTHQYLDSSSCFANDYELPTGRTATGDAYTCEKEVSSLMNDVHRVNQIVQPAIKVNPVDDWYVLGGMAELVQSQPFQFEGRRFTNESLLEQANSLVCQQQWPTLSSQYSDNEFFYGYCLFPSYYYALMVDGYGIQPGKAIHYMTASQGGDWTMGVVLNQRISS</sequence>
<dbReference type="Proteomes" id="UP000044071">
    <property type="component" value="Unassembled WGS sequence"/>
</dbReference>
<dbReference type="PROSITE" id="PS01238">
    <property type="entry name" value="GDA1_CD39_NTPASE"/>
    <property type="match status" value="1"/>
</dbReference>
<dbReference type="RefSeq" id="WP_044012113.1">
    <property type="nucleotide sequence ID" value="NZ_CCVW01000004.1"/>
</dbReference>
<dbReference type="PANTHER" id="PTHR11782">
    <property type="entry name" value="ADENOSINE/GUANOSINE DIPHOSPHATASE"/>
    <property type="match status" value="1"/>
</dbReference>
<accession>A0A078L4W1</accession>
<evidence type="ECO:0000256" key="2">
    <source>
        <dbReference type="SAM" id="SignalP"/>
    </source>
</evidence>
<gene>
    <name evidence="3" type="ORF">BN59_03253</name>
</gene>
<dbReference type="GO" id="GO:0017110">
    <property type="term" value="F:nucleoside diphosphate phosphatase activity"/>
    <property type="evidence" value="ECO:0007669"/>
    <property type="project" value="TreeGrafter"/>
</dbReference>
<dbReference type="PANTHER" id="PTHR11782:SF83">
    <property type="entry name" value="GUANOSINE-DIPHOSPHATASE"/>
    <property type="match status" value="1"/>
</dbReference>
<evidence type="ECO:0000256" key="1">
    <source>
        <dbReference type="ARBA" id="ARBA00022801"/>
    </source>
</evidence>
<evidence type="ECO:0000313" key="3">
    <source>
        <dbReference type="EMBL" id="CDZ78938.1"/>
    </source>
</evidence>
<dbReference type="STRING" id="1034943.BN59_03253"/>
<dbReference type="AlphaFoldDB" id="A0A078L4W1"/>
<dbReference type="Gene3D" id="3.30.420.40">
    <property type="match status" value="1"/>
</dbReference>
<evidence type="ECO:0000313" key="4">
    <source>
        <dbReference type="Proteomes" id="UP000044071"/>
    </source>
</evidence>
<dbReference type="OrthoDB" id="5640341at2"/>
<dbReference type="GO" id="GO:0009134">
    <property type="term" value="P:nucleoside diphosphate catabolic process"/>
    <property type="evidence" value="ECO:0007669"/>
    <property type="project" value="TreeGrafter"/>
</dbReference>
<name>A0A078L4W1_9GAMM</name>
<dbReference type="GO" id="GO:0016020">
    <property type="term" value="C:membrane"/>
    <property type="evidence" value="ECO:0007669"/>
    <property type="project" value="TreeGrafter"/>
</dbReference>
<dbReference type="Pfam" id="PF01150">
    <property type="entry name" value="GDA1_CD39"/>
    <property type="match status" value="1"/>
</dbReference>
<protein>
    <submittedName>
        <fullName evidence="3">Golgi nucleoside diphosphatase</fullName>
    </submittedName>
</protein>